<accession>A0A382TZY6</accession>
<reference evidence="1" key="1">
    <citation type="submission" date="2018-05" db="EMBL/GenBank/DDBJ databases">
        <authorList>
            <person name="Lanie J.A."/>
            <person name="Ng W.-L."/>
            <person name="Kazmierczak K.M."/>
            <person name="Andrzejewski T.M."/>
            <person name="Davidsen T.M."/>
            <person name="Wayne K.J."/>
            <person name="Tettelin H."/>
            <person name="Glass J.I."/>
            <person name="Rusch D."/>
            <person name="Podicherti R."/>
            <person name="Tsui H.-C.T."/>
            <person name="Winkler M.E."/>
        </authorList>
    </citation>
    <scope>NUCLEOTIDE SEQUENCE</scope>
</reference>
<proteinExistence type="predicted"/>
<protein>
    <submittedName>
        <fullName evidence="1">Uncharacterized protein</fullName>
    </submittedName>
</protein>
<dbReference type="EMBL" id="UINC01140426">
    <property type="protein sequence ID" value="SVD27563.1"/>
    <property type="molecule type" value="Genomic_DNA"/>
</dbReference>
<organism evidence="1">
    <name type="scientific">marine metagenome</name>
    <dbReference type="NCBI Taxonomy" id="408172"/>
    <lineage>
        <taxon>unclassified sequences</taxon>
        <taxon>metagenomes</taxon>
        <taxon>ecological metagenomes</taxon>
    </lineage>
</organism>
<dbReference type="AlphaFoldDB" id="A0A382TZY6"/>
<name>A0A382TZY6_9ZZZZ</name>
<feature type="non-terminal residue" evidence="1">
    <location>
        <position position="180"/>
    </location>
</feature>
<sequence>MISGFSKGIEGGLRSRLTWRTALVCVVICVVGMVSAHRFADDVIRQIVGDRATINHARILTEADLVAKLEELLGTLTLHQQLVVLKAQIAHEAVSDAQSQTGAGIEGSSQEILNQVSARLIRQYHVFRSTVEQLPKNTDLFTHFLPDYADIQARLSTELESMESLFRTIVSDFSDQDATT</sequence>
<evidence type="ECO:0000313" key="1">
    <source>
        <dbReference type="EMBL" id="SVD27563.1"/>
    </source>
</evidence>
<gene>
    <name evidence="1" type="ORF">METZ01_LOCUS380417</name>
</gene>